<dbReference type="GO" id="GO:0016787">
    <property type="term" value="F:hydrolase activity"/>
    <property type="evidence" value="ECO:0007669"/>
    <property type="project" value="UniProtKB-KW"/>
</dbReference>
<name>D2R061_PIRSD</name>
<protein>
    <submittedName>
        <fullName evidence="2">Isochorismatase hydrolase</fullName>
    </submittedName>
</protein>
<keyword evidence="2" id="KW-0378">Hydrolase</keyword>
<dbReference type="Pfam" id="PF00857">
    <property type="entry name" value="Isochorismatase"/>
    <property type="match status" value="1"/>
</dbReference>
<dbReference type="Gene3D" id="3.40.50.850">
    <property type="entry name" value="Isochorismatase-like"/>
    <property type="match status" value="1"/>
</dbReference>
<dbReference type="STRING" id="530564.Psta_3771"/>
<dbReference type="InterPro" id="IPR050993">
    <property type="entry name" value="Isochorismatase_domain"/>
</dbReference>
<dbReference type="CDD" id="cd01012">
    <property type="entry name" value="YcaC_related"/>
    <property type="match status" value="1"/>
</dbReference>
<accession>D2R061</accession>
<sequence length="195" mass="21387">MTADSISRSPELMNPFDTALLVIDVQEKLLPAIHGGERVAWNIGRLIQAAKTLGVAIDVSEQYPKGLGPTISSLKSELPEPRAKLMFSCRELADMIQSWRERGIYKILASGIETHVCVQQTVLDLLGEGFQVYLAVDAVSSRSLLDHEIAVRRMDSSGATITTTEAAMFEWCERAGTAEFKQISALVKETGPRLP</sequence>
<organism evidence="2 3">
    <name type="scientific">Pirellula staleyi (strain ATCC 27377 / DSM 6068 / ICPB 4128)</name>
    <name type="common">Pirella staleyi</name>
    <dbReference type="NCBI Taxonomy" id="530564"/>
    <lineage>
        <taxon>Bacteria</taxon>
        <taxon>Pseudomonadati</taxon>
        <taxon>Planctomycetota</taxon>
        <taxon>Planctomycetia</taxon>
        <taxon>Pirellulales</taxon>
        <taxon>Pirellulaceae</taxon>
        <taxon>Pirellula</taxon>
    </lineage>
</organism>
<dbReference type="eggNOG" id="COG1335">
    <property type="taxonomic scope" value="Bacteria"/>
</dbReference>
<dbReference type="PANTHER" id="PTHR14119">
    <property type="entry name" value="HYDROLASE"/>
    <property type="match status" value="1"/>
</dbReference>
<evidence type="ECO:0000313" key="2">
    <source>
        <dbReference type="EMBL" id="ADB18426.1"/>
    </source>
</evidence>
<dbReference type="Proteomes" id="UP000001887">
    <property type="component" value="Chromosome"/>
</dbReference>
<dbReference type="OrthoDB" id="9789777at2"/>
<dbReference type="HOGENOM" id="CLU_066901_0_1_0"/>
<reference evidence="2 3" key="1">
    <citation type="journal article" date="2009" name="Stand. Genomic Sci.">
        <title>Complete genome sequence of Pirellula staleyi type strain (ATCC 27377).</title>
        <authorList>
            <person name="Clum A."/>
            <person name="Tindall B.J."/>
            <person name="Sikorski J."/>
            <person name="Ivanova N."/>
            <person name="Mavrommatis K."/>
            <person name="Lucas S."/>
            <person name="Glavina del Rio T."/>
            <person name="Nolan M."/>
            <person name="Chen F."/>
            <person name="Tice H."/>
            <person name="Pitluck S."/>
            <person name="Cheng J.F."/>
            <person name="Chertkov O."/>
            <person name="Brettin T."/>
            <person name="Han C."/>
            <person name="Detter J.C."/>
            <person name="Kuske C."/>
            <person name="Bruce D."/>
            <person name="Goodwin L."/>
            <person name="Ovchinikova G."/>
            <person name="Pati A."/>
            <person name="Mikhailova N."/>
            <person name="Chen A."/>
            <person name="Palaniappan K."/>
            <person name="Land M."/>
            <person name="Hauser L."/>
            <person name="Chang Y.J."/>
            <person name="Jeffries C.D."/>
            <person name="Chain P."/>
            <person name="Rohde M."/>
            <person name="Goker M."/>
            <person name="Bristow J."/>
            <person name="Eisen J.A."/>
            <person name="Markowitz V."/>
            <person name="Hugenholtz P."/>
            <person name="Kyrpides N.C."/>
            <person name="Klenk H.P."/>
            <person name="Lapidus A."/>
        </authorList>
    </citation>
    <scope>NUCLEOTIDE SEQUENCE [LARGE SCALE GENOMIC DNA]</scope>
    <source>
        <strain evidence="3">ATCC 27377 / DSM 6068 / ICPB 4128</strain>
    </source>
</reference>
<evidence type="ECO:0000259" key="1">
    <source>
        <dbReference type="Pfam" id="PF00857"/>
    </source>
</evidence>
<dbReference type="SUPFAM" id="SSF52499">
    <property type="entry name" value="Isochorismatase-like hydrolases"/>
    <property type="match status" value="1"/>
</dbReference>
<gene>
    <name evidence="2" type="ordered locus">Psta_3771</name>
</gene>
<feature type="domain" description="Isochorismatase-like" evidence="1">
    <location>
        <begin position="18"/>
        <end position="165"/>
    </location>
</feature>
<dbReference type="InterPro" id="IPR000868">
    <property type="entry name" value="Isochorismatase-like_dom"/>
</dbReference>
<dbReference type="KEGG" id="psl:Psta_3771"/>
<dbReference type="EMBL" id="CP001848">
    <property type="protein sequence ID" value="ADB18426.1"/>
    <property type="molecule type" value="Genomic_DNA"/>
</dbReference>
<keyword evidence="3" id="KW-1185">Reference proteome</keyword>
<dbReference type="AlphaFoldDB" id="D2R061"/>
<dbReference type="InterPro" id="IPR036380">
    <property type="entry name" value="Isochorismatase-like_sf"/>
</dbReference>
<dbReference type="PANTHER" id="PTHR14119:SF3">
    <property type="entry name" value="ISOCHORISMATASE DOMAIN-CONTAINING PROTEIN 2"/>
    <property type="match status" value="1"/>
</dbReference>
<evidence type="ECO:0000313" key="3">
    <source>
        <dbReference type="Proteomes" id="UP000001887"/>
    </source>
</evidence>
<proteinExistence type="predicted"/>